<dbReference type="Proteomes" id="UP000231343">
    <property type="component" value="Unassembled WGS sequence"/>
</dbReference>
<feature type="domain" description="Acetyl xylan esterase" evidence="2">
    <location>
        <begin position="42"/>
        <end position="203"/>
    </location>
</feature>
<keyword evidence="1" id="KW-0732">Signal</keyword>
<dbReference type="InterPro" id="IPR029058">
    <property type="entry name" value="AB_hydrolase_fold"/>
</dbReference>
<dbReference type="AlphaFoldDB" id="A0A2H0XVM2"/>
<evidence type="ECO:0000313" key="4">
    <source>
        <dbReference type="Proteomes" id="UP000231343"/>
    </source>
</evidence>
<dbReference type="SUPFAM" id="SSF53474">
    <property type="entry name" value="alpha/beta-Hydrolases"/>
    <property type="match status" value="1"/>
</dbReference>
<dbReference type="Gene3D" id="3.40.50.1820">
    <property type="entry name" value="alpha/beta hydrolase"/>
    <property type="match status" value="1"/>
</dbReference>
<dbReference type="Pfam" id="PF10142">
    <property type="entry name" value="PhoPQ_related"/>
    <property type="match status" value="1"/>
</dbReference>
<name>A0A2H0XVM2_UNCSA</name>
<proteinExistence type="predicted"/>
<evidence type="ECO:0000259" key="2">
    <source>
        <dbReference type="Pfam" id="PF05448"/>
    </source>
</evidence>
<dbReference type="Pfam" id="PF05448">
    <property type="entry name" value="AXE1"/>
    <property type="match status" value="1"/>
</dbReference>
<feature type="chain" id="PRO_5013883826" description="Acetyl xylan esterase domain-containing protein" evidence="1">
    <location>
        <begin position="22"/>
        <end position="470"/>
    </location>
</feature>
<sequence length="470" mass="53159">MRYLLLALTLSSLLFSRPSLALVPFSLSDIWSIPQNKVTATTKRTYTIKGVEVEEVFYESRPYKGKPVKIFGYYCYPVNRQGKLPAILLVHGGGGSAHLGRTLAWAQRGYALLTIDLPGHGEQRKTSRSTGPDMDVPILLRTKPSPDYNYLVHAVAATRNGISYLTSRDEVDKTRIGMVGLSWGGVITLLTNGQDDRLKTAVNIFGAGFIPEGCTWQDHFDKMSQEELETWNNIIDPKNFLATQHAPILFISGTNDHCYYLPTFQKSYEKISSAKNLYLVPNLRHRFLSDTQSVVWRWLDCRLKDKGNFPQITAQPAFLKQGTRIILSLTIEAKAGLADLTLQYTQGEPSKWTQRKWLTMKPAYEQSGTYYFSLPVAIIKPELMFFIIARDKKGAAVSTPVRSIFPVYNNKTEEVYALTKVIEQVNLHGLPSQFVGLTIPPLRFRIYFSKKEKKYYLINLEGNEAKPGQP</sequence>
<gene>
    <name evidence="3" type="ORF">COT42_06585</name>
</gene>
<dbReference type="InterPro" id="IPR050261">
    <property type="entry name" value="FrsA_esterase"/>
</dbReference>
<dbReference type="EMBL" id="PEYM01000108">
    <property type="protein sequence ID" value="PIS28962.1"/>
    <property type="molecule type" value="Genomic_DNA"/>
</dbReference>
<dbReference type="InterPro" id="IPR009199">
    <property type="entry name" value="PhoPQ-act_pathogen-rel_PqaA"/>
</dbReference>
<evidence type="ECO:0000313" key="3">
    <source>
        <dbReference type="EMBL" id="PIS28962.1"/>
    </source>
</evidence>
<accession>A0A2H0XVM2</accession>
<comment type="caution">
    <text evidence="3">The sequence shown here is derived from an EMBL/GenBank/DDBJ whole genome shotgun (WGS) entry which is preliminary data.</text>
</comment>
<dbReference type="PANTHER" id="PTHR22946">
    <property type="entry name" value="DIENELACTONE HYDROLASE DOMAIN-CONTAINING PROTEIN-RELATED"/>
    <property type="match status" value="1"/>
</dbReference>
<dbReference type="InterPro" id="IPR008391">
    <property type="entry name" value="AXE1_dom"/>
</dbReference>
<feature type="signal peptide" evidence="1">
    <location>
        <begin position="1"/>
        <end position="21"/>
    </location>
</feature>
<organism evidence="3 4">
    <name type="scientific">Candidatus Saganbacteria bacterium CG08_land_8_20_14_0_20_45_16</name>
    <dbReference type="NCBI Taxonomy" id="2014293"/>
    <lineage>
        <taxon>Bacteria</taxon>
        <taxon>Bacillati</taxon>
        <taxon>Saganbacteria</taxon>
    </lineage>
</organism>
<reference evidence="3 4" key="1">
    <citation type="submission" date="2017-09" db="EMBL/GenBank/DDBJ databases">
        <title>Depth-based differentiation of microbial function through sediment-hosted aquifers and enrichment of novel symbionts in the deep terrestrial subsurface.</title>
        <authorList>
            <person name="Probst A.J."/>
            <person name="Ladd B."/>
            <person name="Jarett J.K."/>
            <person name="Geller-Mcgrath D.E."/>
            <person name="Sieber C.M."/>
            <person name="Emerson J.B."/>
            <person name="Anantharaman K."/>
            <person name="Thomas B.C."/>
            <person name="Malmstrom R."/>
            <person name="Stieglmeier M."/>
            <person name="Klingl A."/>
            <person name="Woyke T."/>
            <person name="Ryan C.M."/>
            <person name="Banfield J.F."/>
        </authorList>
    </citation>
    <scope>NUCLEOTIDE SEQUENCE [LARGE SCALE GENOMIC DNA]</scope>
    <source>
        <strain evidence="3">CG08_land_8_20_14_0_20_45_16</strain>
    </source>
</reference>
<evidence type="ECO:0000256" key="1">
    <source>
        <dbReference type="SAM" id="SignalP"/>
    </source>
</evidence>
<protein>
    <recommendedName>
        <fullName evidence="2">Acetyl xylan esterase domain-containing protein</fullName>
    </recommendedName>
</protein>